<evidence type="ECO:0000313" key="2">
    <source>
        <dbReference type="EMBL" id="GBE88180.1"/>
    </source>
</evidence>
<dbReference type="GeneID" id="38785097"/>
<comment type="subcellular location">
    <subcellularLocation>
        <location evidence="1">Nucleus</location>
    </subcellularLocation>
</comment>
<sequence length="137" mass="15086">MQLLTESHHSMATDTLLKYNDILICSILCEQRQLKDLLQTTLNAADQDPAANNLKMSTVLLYQTAILCNKRCLLAYHHHHLERLKDLYWSVGDALPLLLSMPSASASQNVNASGNGSSGPPCFPHFTNYNAPTSGDC</sequence>
<dbReference type="SUPFAM" id="SSF158573">
    <property type="entry name" value="GINS helical bundle-like"/>
    <property type="match status" value="1"/>
</dbReference>
<dbReference type="CDD" id="cd11710">
    <property type="entry name" value="GINS_A_psf1"/>
    <property type="match status" value="1"/>
</dbReference>
<evidence type="ECO:0000313" key="3">
    <source>
        <dbReference type="Proteomes" id="UP000287166"/>
    </source>
</evidence>
<name>A0A401H1C7_9APHY</name>
<dbReference type="OrthoDB" id="10252587at2759"/>
<dbReference type="RefSeq" id="XP_027619093.1">
    <property type="nucleotide sequence ID" value="XM_027763292.1"/>
</dbReference>
<reference evidence="2 3" key="1">
    <citation type="journal article" date="2018" name="Sci. Rep.">
        <title>Genome sequence of the cauliflower mushroom Sparassis crispa (Hanabiratake) and its association with beneficial usage.</title>
        <authorList>
            <person name="Kiyama R."/>
            <person name="Furutani Y."/>
            <person name="Kawaguchi K."/>
            <person name="Nakanishi T."/>
        </authorList>
    </citation>
    <scope>NUCLEOTIDE SEQUENCE [LARGE SCALE GENOMIC DNA]</scope>
</reference>
<dbReference type="EMBL" id="BFAD01000012">
    <property type="protein sequence ID" value="GBE88180.1"/>
    <property type="molecule type" value="Genomic_DNA"/>
</dbReference>
<dbReference type="FunCoup" id="A0A401H1C7">
    <property type="interactions" value="220"/>
</dbReference>
<comment type="caution">
    <text evidence="2">The sequence shown here is derived from an EMBL/GenBank/DDBJ whole genome shotgun (WGS) entry which is preliminary data.</text>
</comment>
<dbReference type="InterPro" id="IPR036224">
    <property type="entry name" value="GINS_bundle-like_dom_sf"/>
</dbReference>
<dbReference type="PANTHER" id="PTHR12914">
    <property type="entry name" value="PARTNER OF SLD5"/>
    <property type="match status" value="1"/>
</dbReference>
<proteinExistence type="inferred from homology"/>
<accession>A0A401H1C7</accession>
<comment type="similarity">
    <text evidence="1">Belongs to the GINS1/PSF1 family.</text>
</comment>
<dbReference type="Proteomes" id="UP000287166">
    <property type="component" value="Unassembled WGS sequence"/>
</dbReference>
<gene>
    <name evidence="2" type="ORF">SCP_1204110</name>
</gene>
<evidence type="ECO:0000256" key="1">
    <source>
        <dbReference type="RuleBase" id="RU368085"/>
    </source>
</evidence>
<dbReference type="InParanoid" id="A0A401H1C7"/>
<dbReference type="GO" id="GO:1902983">
    <property type="term" value="P:DNA strand elongation involved in mitotic DNA replication"/>
    <property type="evidence" value="ECO:0007669"/>
    <property type="project" value="TreeGrafter"/>
</dbReference>
<dbReference type="AlphaFoldDB" id="A0A401H1C7"/>
<dbReference type="STRING" id="139825.A0A401H1C7"/>
<keyword evidence="1" id="KW-0539">Nucleus</keyword>
<dbReference type="Gene3D" id="1.20.58.1030">
    <property type="match status" value="1"/>
</dbReference>
<dbReference type="GO" id="GO:0000811">
    <property type="term" value="C:GINS complex"/>
    <property type="evidence" value="ECO:0007669"/>
    <property type="project" value="UniProtKB-UniRule"/>
</dbReference>
<organism evidence="2 3">
    <name type="scientific">Sparassis crispa</name>
    <dbReference type="NCBI Taxonomy" id="139825"/>
    <lineage>
        <taxon>Eukaryota</taxon>
        <taxon>Fungi</taxon>
        <taxon>Dikarya</taxon>
        <taxon>Basidiomycota</taxon>
        <taxon>Agaricomycotina</taxon>
        <taxon>Agaricomycetes</taxon>
        <taxon>Polyporales</taxon>
        <taxon>Sparassidaceae</taxon>
        <taxon>Sparassis</taxon>
    </lineage>
</organism>
<keyword evidence="1" id="KW-0235">DNA replication</keyword>
<keyword evidence="3" id="KW-1185">Reference proteome</keyword>
<comment type="function">
    <text evidence="1">Required for correct functioning of the GINS complex, a complex that plays an essential role in the initiation of DNA replication, and progression of DNA replication forks. GINS complex seems to bind preferentially to single-stranded DNA.</text>
</comment>
<dbReference type="PANTHER" id="PTHR12914:SF2">
    <property type="entry name" value="DNA REPLICATION COMPLEX GINS PROTEIN PSF1"/>
    <property type="match status" value="1"/>
</dbReference>
<protein>
    <recommendedName>
        <fullName evidence="1">DNA replication complex GINS protein PSF1</fullName>
    </recommendedName>
</protein>
<comment type="subunit">
    <text evidence="1">Component of the GINS complex.</text>
</comment>
<dbReference type="InterPro" id="IPR005339">
    <property type="entry name" value="GINS_Psf1"/>
</dbReference>